<evidence type="ECO:0000256" key="6">
    <source>
        <dbReference type="ARBA" id="ARBA00038091"/>
    </source>
</evidence>
<dbReference type="GO" id="GO:0032259">
    <property type="term" value="P:methylation"/>
    <property type="evidence" value="ECO:0007669"/>
    <property type="project" value="UniProtKB-KW"/>
</dbReference>
<dbReference type="Gene3D" id="2.30.130.10">
    <property type="entry name" value="PUA domain"/>
    <property type="match status" value="1"/>
</dbReference>
<evidence type="ECO:0000256" key="5">
    <source>
        <dbReference type="ARBA" id="ARBA00022691"/>
    </source>
</evidence>
<keyword evidence="5" id="KW-0949">S-adenosyl-L-methionine</keyword>
<proteinExistence type="inferred from homology"/>
<dbReference type="PROSITE" id="PS50890">
    <property type="entry name" value="PUA"/>
    <property type="match status" value="1"/>
</dbReference>
<dbReference type="GO" id="GO:0005737">
    <property type="term" value="C:cytoplasm"/>
    <property type="evidence" value="ECO:0007669"/>
    <property type="project" value="UniProtKB-SubCell"/>
</dbReference>
<dbReference type="SUPFAM" id="SSF88697">
    <property type="entry name" value="PUA domain-like"/>
    <property type="match status" value="1"/>
</dbReference>
<dbReference type="Pfam" id="PF17785">
    <property type="entry name" value="PUA_3"/>
    <property type="match status" value="1"/>
</dbReference>
<dbReference type="Pfam" id="PF10672">
    <property type="entry name" value="Methyltrans_SAM"/>
    <property type="match status" value="1"/>
</dbReference>
<dbReference type="KEGG" id="fer:FNB15_12565"/>
<dbReference type="InterPro" id="IPR041532">
    <property type="entry name" value="RlmI-like_PUA"/>
</dbReference>
<feature type="domain" description="RlmI-like PUA" evidence="8">
    <location>
        <begin position="9"/>
        <end position="73"/>
    </location>
</feature>
<dbReference type="InterPro" id="IPR015947">
    <property type="entry name" value="PUA-like_sf"/>
</dbReference>
<evidence type="ECO:0000256" key="1">
    <source>
        <dbReference type="ARBA" id="ARBA00004496"/>
    </source>
</evidence>
<gene>
    <name evidence="9" type="ORF">FNB15_12565</name>
</gene>
<dbReference type="InterPro" id="IPR019614">
    <property type="entry name" value="SAM-dep_methyl-trfase"/>
</dbReference>
<feature type="domain" description="S-adenosylmethionine-dependent methyltransferase" evidence="7">
    <location>
        <begin position="188"/>
        <end position="342"/>
    </location>
</feature>
<evidence type="ECO:0000256" key="4">
    <source>
        <dbReference type="ARBA" id="ARBA00022679"/>
    </source>
</evidence>
<keyword evidence="4 9" id="KW-0808">Transferase</keyword>
<dbReference type="PANTHER" id="PTHR42873">
    <property type="entry name" value="RIBOSOMAL RNA LARGE SUBUNIT METHYLTRANSFERASE"/>
    <property type="match status" value="1"/>
</dbReference>
<dbReference type="OrthoDB" id="9805492at2"/>
<protein>
    <submittedName>
        <fullName evidence="9">Class I SAM-dependent rRNA methyltransferase</fullName>
    </submittedName>
</protein>
<dbReference type="SUPFAM" id="SSF53335">
    <property type="entry name" value="S-adenosyl-L-methionine-dependent methyltransferases"/>
    <property type="match status" value="1"/>
</dbReference>
<dbReference type="CDD" id="cd02440">
    <property type="entry name" value="AdoMet_MTases"/>
    <property type="match status" value="1"/>
</dbReference>
<dbReference type="AlphaFoldDB" id="A0A516H2N7"/>
<dbReference type="Proteomes" id="UP000317496">
    <property type="component" value="Chromosome"/>
</dbReference>
<accession>A0A516H2N7</accession>
<evidence type="ECO:0000256" key="3">
    <source>
        <dbReference type="ARBA" id="ARBA00022603"/>
    </source>
</evidence>
<keyword evidence="3 9" id="KW-0489">Methyltransferase</keyword>
<dbReference type="PANTHER" id="PTHR42873:SF1">
    <property type="entry name" value="S-ADENOSYLMETHIONINE-DEPENDENT METHYLTRANSFERASE DOMAIN-CONTAINING PROTEIN"/>
    <property type="match status" value="1"/>
</dbReference>
<evidence type="ECO:0000256" key="2">
    <source>
        <dbReference type="ARBA" id="ARBA00022490"/>
    </source>
</evidence>
<dbReference type="GO" id="GO:0003723">
    <property type="term" value="F:RNA binding"/>
    <property type="evidence" value="ECO:0007669"/>
    <property type="project" value="InterPro"/>
</dbReference>
<keyword evidence="2" id="KW-0963">Cytoplasm</keyword>
<dbReference type="RefSeq" id="WP_144069033.1">
    <property type="nucleotide sequence ID" value="NZ_CP041636.1"/>
</dbReference>
<keyword evidence="10" id="KW-1185">Reference proteome</keyword>
<name>A0A516H2N7_9PROT</name>
<evidence type="ECO:0000313" key="9">
    <source>
        <dbReference type="EMBL" id="QDO98052.1"/>
    </source>
</evidence>
<dbReference type="GO" id="GO:0008168">
    <property type="term" value="F:methyltransferase activity"/>
    <property type="evidence" value="ECO:0007669"/>
    <property type="project" value="UniProtKB-KW"/>
</dbReference>
<organism evidence="9 10">
    <name type="scientific">Ferrovibrio terrae</name>
    <dbReference type="NCBI Taxonomy" id="2594003"/>
    <lineage>
        <taxon>Bacteria</taxon>
        <taxon>Pseudomonadati</taxon>
        <taxon>Pseudomonadota</taxon>
        <taxon>Alphaproteobacteria</taxon>
        <taxon>Rhodospirillales</taxon>
        <taxon>Rhodospirillaceae</taxon>
        <taxon>Ferrovibrio</taxon>
    </lineage>
</organism>
<comment type="subcellular location">
    <subcellularLocation>
        <location evidence="1">Cytoplasm</location>
    </subcellularLocation>
</comment>
<dbReference type="Gene3D" id="3.40.50.150">
    <property type="entry name" value="Vaccinia Virus protein VP39"/>
    <property type="match status" value="1"/>
</dbReference>
<sequence>MTFNTLPVLRVKPREERRARGGHPWVYSNEIALDADAKAIAPGSLVRLDDAQGALLGIGTFNPHSLIAARLLSNEAATIDAAFLSRRLRAALRLRERCFIQPYYRLVHAEADGLPGLVIDRYGDVVCVQCNTAGAERLLPELLSALTDVLKPRAVVLRNDSPVRALEGLQPEIRLAAGSLDDGPAVVEEGGVRIALDLLEGQKTGWYFDLAGARALIAAQAKGEDMLDVYCNSGAFALTAAKAGAKSVRGIDRSELAIAQAVQGAKDNDLNRIAKFEKAEAFPALEQLQSEKARFGIVVTDPPNFVKSRKDLGPGAKAYRKLAKLAAPLVRPGGLWFVACCAHLLPGEVFAKEVAIGISQAGRSGRVLYSGGAGPDHPVHPHLPESAYLKWQILQLD</sequence>
<evidence type="ECO:0000259" key="7">
    <source>
        <dbReference type="Pfam" id="PF10672"/>
    </source>
</evidence>
<dbReference type="CDD" id="cd11572">
    <property type="entry name" value="RlmI_M_like"/>
    <property type="match status" value="1"/>
</dbReference>
<dbReference type="Gene3D" id="3.30.750.80">
    <property type="entry name" value="RNA methyltransferase domain (HRMD) like"/>
    <property type="match status" value="1"/>
</dbReference>
<dbReference type="InterPro" id="IPR036974">
    <property type="entry name" value="PUA_sf"/>
</dbReference>
<dbReference type="EMBL" id="CP041636">
    <property type="protein sequence ID" value="QDO98052.1"/>
    <property type="molecule type" value="Genomic_DNA"/>
</dbReference>
<dbReference type="InterPro" id="IPR029063">
    <property type="entry name" value="SAM-dependent_MTases_sf"/>
</dbReference>
<evidence type="ECO:0000259" key="8">
    <source>
        <dbReference type="Pfam" id="PF17785"/>
    </source>
</evidence>
<reference evidence="9 10" key="1">
    <citation type="submission" date="2019-07" db="EMBL/GenBank/DDBJ databases">
        <title>Genome sequencing for Ferrovibrio sp. K5.</title>
        <authorList>
            <person name="Park S.-J."/>
        </authorList>
    </citation>
    <scope>NUCLEOTIDE SEQUENCE [LARGE SCALE GENOMIC DNA]</scope>
    <source>
        <strain evidence="9 10">K5</strain>
    </source>
</reference>
<evidence type="ECO:0000313" key="10">
    <source>
        <dbReference type="Proteomes" id="UP000317496"/>
    </source>
</evidence>
<comment type="similarity">
    <text evidence="6">Belongs to the methyltransferase superfamily. RlmI family.</text>
</comment>
<dbReference type="CDD" id="cd21153">
    <property type="entry name" value="PUA_RlmI"/>
    <property type="match status" value="1"/>
</dbReference>